<name>A0A0L6V4X3_9BASI</name>
<comment type="caution">
    <text evidence="2">The sequence shown here is derived from an EMBL/GenBank/DDBJ whole genome shotgun (WGS) entry which is preliminary data.</text>
</comment>
<gene>
    <name evidence="2" type="ORF">VP01_2576g8</name>
</gene>
<feature type="compositionally biased region" description="Basic and acidic residues" evidence="1">
    <location>
        <begin position="49"/>
        <end position="72"/>
    </location>
</feature>
<evidence type="ECO:0000256" key="1">
    <source>
        <dbReference type="SAM" id="MobiDB-lite"/>
    </source>
</evidence>
<feature type="region of interest" description="Disordered" evidence="1">
    <location>
        <begin position="30"/>
        <end position="94"/>
    </location>
</feature>
<dbReference type="Proteomes" id="UP000037035">
    <property type="component" value="Unassembled WGS sequence"/>
</dbReference>
<reference evidence="2 3" key="1">
    <citation type="submission" date="2015-08" db="EMBL/GenBank/DDBJ databases">
        <title>Next Generation Sequencing and Analysis of the Genome of Puccinia sorghi L Schw, the Causal Agent of Maize Common Rust.</title>
        <authorList>
            <person name="Rochi L."/>
            <person name="Burguener G."/>
            <person name="Darino M."/>
            <person name="Turjanski A."/>
            <person name="Kreff E."/>
            <person name="Dieguez M.J."/>
            <person name="Sacco F."/>
        </authorList>
    </citation>
    <scope>NUCLEOTIDE SEQUENCE [LARGE SCALE GENOMIC DNA]</scope>
    <source>
        <strain evidence="2 3">RO10H11247</strain>
    </source>
</reference>
<dbReference type="EMBL" id="LAVV01007475">
    <property type="protein sequence ID" value="KNZ55813.1"/>
    <property type="molecule type" value="Genomic_DNA"/>
</dbReference>
<protein>
    <submittedName>
        <fullName evidence="2">Uncharacterized protein</fullName>
    </submittedName>
</protein>
<sequence>MGLFGMIFPTAWDCLRGQLAVLGRIASGTTRTTDSNAKANSPSASPKRYSREESWSKMKEEKEDKSDSDSSSKEANSSQTSPTKPPVCKQQFQTTGAAFSNSTQGLIATPQQSDQDEVNAAIDLFQDTVAASLPMEELVVGFSVLENPLKPKIFLCIDTNYRAKWM</sequence>
<evidence type="ECO:0000313" key="3">
    <source>
        <dbReference type="Proteomes" id="UP000037035"/>
    </source>
</evidence>
<dbReference type="VEuPathDB" id="FungiDB:VP01_2576g8"/>
<feature type="compositionally biased region" description="Low complexity" evidence="1">
    <location>
        <begin position="35"/>
        <end position="47"/>
    </location>
</feature>
<organism evidence="2 3">
    <name type="scientific">Puccinia sorghi</name>
    <dbReference type="NCBI Taxonomy" id="27349"/>
    <lineage>
        <taxon>Eukaryota</taxon>
        <taxon>Fungi</taxon>
        <taxon>Dikarya</taxon>
        <taxon>Basidiomycota</taxon>
        <taxon>Pucciniomycotina</taxon>
        <taxon>Pucciniomycetes</taxon>
        <taxon>Pucciniales</taxon>
        <taxon>Pucciniaceae</taxon>
        <taxon>Puccinia</taxon>
    </lineage>
</organism>
<accession>A0A0L6V4X3</accession>
<dbReference type="AlphaFoldDB" id="A0A0L6V4X3"/>
<keyword evidence="3" id="KW-1185">Reference proteome</keyword>
<proteinExistence type="predicted"/>
<evidence type="ECO:0000313" key="2">
    <source>
        <dbReference type="EMBL" id="KNZ55813.1"/>
    </source>
</evidence>